<comment type="caution">
    <text evidence="9">The sequence shown here is derived from an EMBL/GenBank/DDBJ whole genome shotgun (WGS) entry which is preliminary data.</text>
</comment>
<evidence type="ECO:0000256" key="4">
    <source>
        <dbReference type="ARBA" id="ARBA00022679"/>
    </source>
</evidence>
<dbReference type="InterPro" id="IPR000878">
    <property type="entry name" value="4pyrrol_Mease"/>
</dbReference>
<feature type="domain" description="Tetrapyrrole methylase" evidence="8">
    <location>
        <begin position="34"/>
        <end position="253"/>
    </location>
</feature>
<proteinExistence type="inferred from homology"/>
<dbReference type="InterPro" id="IPR014776">
    <property type="entry name" value="4pyrrole_Mease_sub2"/>
</dbReference>
<dbReference type="InterPro" id="IPR014777">
    <property type="entry name" value="4pyrrole_Mease_sub1"/>
</dbReference>
<dbReference type="PANTHER" id="PTHR45790:SF1">
    <property type="entry name" value="SIROHEME SYNTHASE"/>
    <property type="match status" value="1"/>
</dbReference>
<evidence type="ECO:0000259" key="8">
    <source>
        <dbReference type="Pfam" id="PF00590"/>
    </source>
</evidence>
<evidence type="ECO:0000256" key="1">
    <source>
        <dbReference type="ARBA" id="ARBA00005879"/>
    </source>
</evidence>
<protein>
    <recommendedName>
        <fullName evidence="2">uroporphyrinogen-III C-methyltransferase</fullName>
        <ecNumber evidence="2">2.1.1.107</ecNumber>
    </recommendedName>
</protein>
<dbReference type="Proteomes" id="UP001221189">
    <property type="component" value="Unassembled WGS sequence"/>
</dbReference>
<dbReference type="Pfam" id="PF00590">
    <property type="entry name" value="TP_methylase"/>
    <property type="match status" value="1"/>
</dbReference>
<dbReference type="Gene3D" id="3.40.1010.10">
    <property type="entry name" value="Cobalt-precorrin-4 Transmethylase, Domain 1"/>
    <property type="match status" value="1"/>
</dbReference>
<dbReference type="InterPro" id="IPR035996">
    <property type="entry name" value="4pyrrol_Methylase_sf"/>
</dbReference>
<dbReference type="InterPro" id="IPR006366">
    <property type="entry name" value="CobA/CysG_C"/>
</dbReference>
<comment type="pathway">
    <text evidence="7">Porphyrin-containing compound metabolism; siroheme biosynthesis; precorrin-2 from uroporphyrinogen III: step 1/1.</text>
</comment>
<dbReference type="GO" id="GO:0004851">
    <property type="term" value="F:uroporphyrin-III C-methyltransferase activity"/>
    <property type="evidence" value="ECO:0007669"/>
    <property type="project" value="UniProtKB-EC"/>
</dbReference>
<dbReference type="Gene3D" id="3.30.950.10">
    <property type="entry name" value="Methyltransferase, Cobalt-precorrin-4 Transmethylase, Domain 2"/>
    <property type="match status" value="1"/>
</dbReference>
<accession>A0ABT5KBF9</accession>
<evidence type="ECO:0000313" key="9">
    <source>
        <dbReference type="EMBL" id="MDC8771267.1"/>
    </source>
</evidence>
<dbReference type="EMBL" id="JAQQXT010000003">
    <property type="protein sequence ID" value="MDC8771267.1"/>
    <property type="molecule type" value="Genomic_DNA"/>
</dbReference>
<keyword evidence="10" id="KW-1185">Reference proteome</keyword>
<dbReference type="NCBIfam" id="TIGR01469">
    <property type="entry name" value="cobA_cysG_Cterm"/>
    <property type="match status" value="1"/>
</dbReference>
<dbReference type="CDD" id="cd11642">
    <property type="entry name" value="SUMT"/>
    <property type="match status" value="1"/>
</dbReference>
<evidence type="ECO:0000256" key="5">
    <source>
        <dbReference type="ARBA" id="ARBA00022691"/>
    </source>
</evidence>
<dbReference type="InterPro" id="IPR050161">
    <property type="entry name" value="Siro_Cobalamin_biosynth"/>
</dbReference>
<dbReference type="SUPFAM" id="SSF53790">
    <property type="entry name" value="Tetrapyrrole methylase"/>
    <property type="match status" value="1"/>
</dbReference>
<sequence length="298" mass="30942">MSILDEPLYFGPLSRAVPRAPAHQLPVNTAPALVTLVGAGPGDPDLLTVKAARAIAQAQLVLYDHLVSKEVLRLLPPSAELIYVGKQSGQHALPQEGIIELMLSLAQSGRPVLRLKGGDPYIFGRGGEEAQALAAAGVPCQTIPGISAAQGAGACAGIPLTHRDHARSLVFATGHLCAAQATQPSVAPPTVDLDWEMLARPRQTVVIYMGLGALPIICEQLIAHGMAADMPAALIENASLPEQRCVSGSLQSLPSLALLHAVKAPALIMIGTVVSLRSELASGLAYAHAHQQAAVTRS</sequence>
<keyword evidence="4 9" id="KW-0808">Transferase</keyword>
<keyword evidence="3 9" id="KW-0489">Methyltransferase</keyword>
<dbReference type="PROSITE" id="PS00839">
    <property type="entry name" value="SUMT_1"/>
    <property type="match status" value="1"/>
</dbReference>
<evidence type="ECO:0000256" key="2">
    <source>
        <dbReference type="ARBA" id="ARBA00012162"/>
    </source>
</evidence>
<dbReference type="EC" id="2.1.1.107" evidence="2"/>
<evidence type="ECO:0000256" key="3">
    <source>
        <dbReference type="ARBA" id="ARBA00022603"/>
    </source>
</evidence>
<evidence type="ECO:0000256" key="7">
    <source>
        <dbReference type="ARBA" id="ARBA00025705"/>
    </source>
</evidence>
<gene>
    <name evidence="9" type="primary">cobA</name>
    <name evidence="9" type="ORF">PRZ03_06765</name>
</gene>
<name>A0ABT5KBF9_9BURK</name>
<comment type="similarity">
    <text evidence="1">Belongs to the precorrin methyltransferase family.</text>
</comment>
<dbReference type="NCBIfam" id="NF004790">
    <property type="entry name" value="PRK06136.1"/>
    <property type="match status" value="1"/>
</dbReference>
<dbReference type="InterPro" id="IPR003043">
    <property type="entry name" value="Uropor_MeTrfase_CS"/>
</dbReference>
<dbReference type="GO" id="GO:0032259">
    <property type="term" value="P:methylation"/>
    <property type="evidence" value="ECO:0007669"/>
    <property type="project" value="UniProtKB-KW"/>
</dbReference>
<dbReference type="RefSeq" id="WP_273599582.1">
    <property type="nucleotide sequence ID" value="NZ_JAQQXT010000003.1"/>
</dbReference>
<evidence type="ECO:0000313" key="10">
    <source>
        <dbReference type="Proteomes" id="UP001221189"/>
    </source>
</evidence>
<organism evidence="9 10">
    <name type="scientific">Roseateles albus</name>
    <dbReference type="NCBI Taxonomy" id="2987525"/>
    <lineage>
        <taxon>Bacteria</taxon>
        <taxon>Pseudomonadati</taxon>
        <taxon>Pseudomonadota</taxon>
        <taxon>Betaproteobacteria</taxon>
        <taxon>Burkholderiales</taxon>
        <taxon>Sphaerotilaceae</taxon>
        <taxon>Roseateles</taxon>
    </lineage>
</organism>
<reference evidence="9 10" key="1">
    <citation type="submission" date="2022-10" db="EMBL/GenBank/DDBJ databases">
        <title>Paucibacter sp. hw1 Genome sequencing.</title>
        <authorList>
            <person name="Park S."/>
        </authorList>
    </citation>
    <scope>NUCLEOTIDE SEQUENCE [LARGE SCALE GENOMIC DNA]</scope>
    <source>
        <strain evidence="10">hw1</strain>
    </source>
</reference>
<keyword evidence="6" id="KW-0627">Porphyrin biosynthesis</keyword>
<keyword evidence="5" id="KW-0949">S-adenosyl-L-methionine</keyword>
<dbReference type="PANTHER" id="PTHR45790">
    <property type="entry name" value="SIROHEME SYNTHASE-RELATED"/>
    <property type="match status" value="1"/>
</dbReference>
<evidence type="ECO:0000256" key="6">
    <source>
        <dbReference type="ARBA" id="ARBA00023244"/>
    </source>
</evidence>